<proteinExistence type="predicted"/>
<keyword evidence="1" id="KW-0472">Membrane</keyword>
<dbReference type="AlphaFoldDB" id="A0A8H7IUK3"/>
<keyword evidence="3" id="KW-1185">Reference proteome</keyword>
<dbReference type="EMBL" id="RZGK01000022">
    <property type="protein sequence ID" value="KAF9690867.1"/>
    <property type="molecule type" value="Genomic_DNA"/>
</dbReference>
<organism evidence="2 3">
    <name type="scientific">Ascochyta lentis</name>
    <dbReference type="NCBI Taxonomy" id="205686"/>
    <lineage>
        <taxon>Eukaryota</taxon>
        <taxon>Fungi</taxon>
        <taxon>Dikarya</taxon>
        <taxon>Ascomycota</taxon>
        <taxon>Pezizomycotina</taxon>
        <taxon>Dothideomycetes</taxon>
        <taxon>Pleosporomycetidae</taxon>
        <taxon>Pleosporales</taxon>
        <taxon>Pleosporineae</taxon>
        <taxon>Didymellaceae</taxon>
        <taxon>Ascochyta</taxon>
    </lineage>
</organism>
<keyword evidence="1" id="KW-0812">Transmembrane</keyword>
<keyword evidence="1" id="KW-1133">Transmembrane helix</keyword>
<protein>
    <submittedName>
        <fullName evidence="2">Uncharacterized protein</fullName>
    </submittedName>
</protein>
<dbReference type="Proteomes" id="UP000651452">
    <property type="component" value="Unassembled WGS sequence"/>
</dbReference>
<feature type="transmembrane region" description="Helical" evidence="1">
    <location>
        <begin position="169"/>
        <end position="192"/>
    </location>
</feature>
<gene>
    <name evidence="2" type="ORF">EKO04_010955</name>
</gene>
<feature type="transmembrane region" description="Helical" evidence="1">
    <location>
        <begin position="78"/>
        <end position="97"/>
    </location>
</feature>
<reference evidence="2" key="2">
    <citation type="submission" date="2020-09" db="EMBL/GenBank/DDBJ databases">
        <title>Reference genome assembly for Australian Ascochyta lentis isolate Al4.</title>
        <authorList>
            <person name="Lee R.C."/>
            <person name="Farfan-Caceres L.M."/>
            <person name="Debler J.W."/>
            <person name="Williams A.H."/>
            <person name="Henares B.M."/>
        </authorList>
    </citation>
    <scope>NUCLEOTIDE SEQUENCE</scope>
    <source>
        <strain evidence="2">Al4</strain>
    </source>
</reference>
<sequence length="215" mass="24345">MARTVQLTATIATSFEFMLATSLLALFASAYPDRFRTTLWRDGGSKGWNSDPSYRVYLYANYQEMPPMPLIWDERSTQYNLCIAVVTMVLWFVRLCIRGRTLDVYGAVVSNVLYDIILIALWSYSAVVQSSGDFSDPNYISLRPWYLDRGCSKAWPSNRNACEAAKTSFGLTIFATVWFGARCIATCMYGAYMYGKSSEDIDVLCYDGEKSFSQT</sequence>
<name>A0A8H7IUK3_9PLEO</name>
<dbReference type="OrthoDB" id="5352400at2759"/>
<evidence type="ECO:0000313" key="2">
    <source>
        <dbReference type="EMBL" id="KAF9690867.1"/>
    </source>
</evidence>
<reference evidence="2" key="1">
    <citation type="submission" date="2018-12" db="EMBL/GenBank/DDBJ databases">
        <authorList>
            <person name="Syme R.A."/>
            <person name="Farfan-Caceres L."/>
            <person name="Lichtenzveig J."/>
        </authorList>
    </citation>
    <scope>NUCLEOTIDE SEQUENCE</scope>
    <source>
        <strain evidence="2">Al4</strain>
    </source>
</reference>
<feature type="transmembrane region" description="Helical" evidence="1">
    <location>
        <begin position="7"/>
        <end position="31"/>
    </location>
</feature>
<comment type="caution">
    <text evidence="2">The sequence shown here is derived from an EMBL/GenBank/DDBJ whole genome shotgun (WGS) entry which is preliminary data.</text>
</comment>
<evidence type="ECO:0000256" key="1">
    <source>
        <dbReference type="SAM" id="Phobius"/>
    </source>
</evidence>
<feature type="transmembrane region" description="Helical" evidence="1">
    <location>
        <begin position="104"/>
        <end position="124"/>
    </location>
</feature>
<evidence type="ECO:0000313" key="3">
    <source>
        <dbReference type="Proteomes" id="UP000651452"/>
    </source>
</evidence>
<accession>A0A8H7IUK3</accession>